<dbReference type="PANTHER" id="PTHR43539:SF68">
    <property type="entry name" value="FLAVIN-BINDING MONOOXYGENASE-LIKE PROTEIN (AFU_ORTHOLOGUE AFUA_4G09220)"/>
    <property type="match status" value="1"/>
</dbReference>
<sequence length="688" mass="75031">MAYPPAVDLRQKLAEHPLPTVAVTALDPASLTPEETAKIANNVLTAFNKAISTKDITALSNCLFAEQALWKDSLSLTYHLRTFSTPAVIAAHLLETTKLRGAHGFGLEFVHFLPVSPTLQFIDCSLSLKTTSPAATCTGRMLLLPVEGSGGLEWKIWVLSTRLESLDAHPEDETLLRTPSTLADGGDDMKTDVFIIGGGNGAVTLASRLKALGVESVMADRNANPGDNWALRYDSLKFHVPTAMCDMPYLPYGEDLKGSHLLTRDELANQVRQYVKEFNLNMITSSQIQSTQYDQAARRWTVKLKTPGGLRTVRSKHLVQATGLASQKPRPPDIAGKEIYKGISLHSNEYKNPEVSLQNKGAKSVLIIGSANTAIDILNDCQTAGLDTTILARSPTYVLPVGYVMDPRGFGLFNQLDTETCDRALMSFPTWVECNMAHGLLAMLASQEPARYKRVAKAGFPVIDSAHPDACLMHNLVERGGGHYVDIGGLEVIAEGNVGVISSVEPVAYTETGLRLSDGKTAEADSIIWCTGFSDLNARDTVFEVLGGENAADGEEQDSNLLGPREIANTVDATFGVDEEGEIGGLWKRQEESTTFGSWVGKPSIIGITPRLWLCKSRLNLRVCYRRLIETIPVFLNSNVQISGIHNQDIAMRPKHHSLAYKTPYSPKVPCYLKGTPVHARCAMLQLF</sequence>
<dbReference type="InterPro" id="IPR023753">
    <property type="entry name" value="FAD/NAD-binding_dom"/>
</dbReference>
<name>A0ABY6SIF9_PODCO</name>
<keyword evidence="1" id="KW-0560">Oxidoreductase</keyword>
<evidence type="ECO:0000313" key="3">
    <source>
        <dbReference type="EMBL" id="VBB84681.1"/>
    </source>
</evidence>
<dbReference type="PRINTS" id="PR00411">
    <property type="entry name" value="PNDRDTASEI"/>
</dbReference>
<feature type="domain" description="FAD/NAD(P)-binding" evidence="2">
    <location>
        <begin position="192"/>
        <end position="396"/>
    </location>
</feature>
<dbReference type="Proteomes" id="UP000280685">
    <property type="component" value="Chromosome 6"/>
</dbReference>
<protein>
    <submittedName>
        <fullName evidence="3">Flavoprotein involved in K+ transport</fullName>
    </submittedName>
</protein>
<reference evidence="3" key="1">
    <citation type="submission" date="2018-02" db="EMBL/GenBank/DDBJ databases">
        <authorList>
            <person name="Silar P."/>
        </authorList>
    </citation>
    <scope>NUCLEOTIDE SEQUENCE [LARGE SCALE GENOMIC DNA]</scope>
    <source>
        <strain evidence="3">T</strain>
    </source>
</reference>
<dbReference type="InterPro" id="IPR050982">
    <property type="entry name" value="Auxin_biosynth/cation_transpt"/>
</dbReference>
<dbReference type="Gene3D" id="3.50.50.60">
    <property type="entry name" value="FAD/NAD(P)-binding domain"/>
    <property type="match status" value="1"/>
</dbReference>
<dbReference type="PANTHER" id="PTHR43539">
    <property type="entry name" value="FLAVIN-BINDING MONOOXYGENASE-LIKE PROTEIN (AFU_ORTHOLOGUE AFUA_4G09220)"/>
    <property type="match status" value="1"/>
</dbReference>
<evidence type="ECO:0000259" key="2">
    <source>
        <dbReference type="Pfam" id="PF07992"/>
    </source>
</evidence>
<evidence type="ECO:0000256" key="1">
    <source>
        <dbReference type="ARBA" id="ARBA00023002"/>
    </source>
</evidence>
<keyword evidence="4" id="KW-1185">Reference proteome</keyword>
<dbReference type="Pfam" id="PF07992">
    <property type="entry name" value="Pyr_redox_2"/>
    <property type="match status" value="1"/>
</dbReference>
<dbReference type="SUPFAM" id="SSF51905">
    <property type="entry name" value="FAD/NAD(P)-binding domain"/>
    <property type="match status" value="1"/>
</dbReference>
<dbReference type="EMBL" id="LR026969">
    <property type="protein sequence ID" value="VBB84681.1"/>
    <property type="molecule type" value="Genomic_DNA"/>
</dbReference>
<evidence type="ECO:0000313" key="4">
    <source>
        <dbReference type="Proteomes" id="UP000280685"/>
    </source>
</evidence>
<organism evidence="3 4">
    <name type="scientific">Podospora comata</name>
    <dbReference type="NCBI Taxonomy" id="48703"/>
    <lineage>
        <taxon>Eukaryota</taxon>
        <taxon>Fungi</taxon>
        <taxon>Dikarya</taxon>
        <taxon>Ascomycota</taxon>
        <taxon>Pezizomycotina</taxon>
        <taxon>Sordariomycetes</taxon>
        <taxon>Sordariomycetidae</taxon>
        <taxon>Sordariales</taxon>
        <taxon>Podosporaceae</taxon>
        <taxon>Podospora</taxon>
    </lineage>
</organism>
<proteinExistence type="predicted"/>
<accession>A0ABY6SIF9</accession>
<dbReference type="InterPro" id="IPR036188">
    <property type="entry name" value="FAD/NAD-bd_sf"/>
</dbReference>
<gene>
    <name evidence="3" type="ORF">PODCO_609460</name>
</gene>